<reference evidence="4 5" key="1">
    <citation type="submission" date="2020-08" db="EMBL/GenBank/DDBJ databases">
        <title>Cohnella phylogeny.</title>
        <authorList>
            <person name="Dunlap C."/>
        </authorList>
    </citation>
    <scope>NUCLEOTIDE SEQUENCE [LARGE SCALE GENOMIC DNA]</scope>
    <source>
        <strain evidence="4 5">DSM 25241</strain>
    </source>
</reference>
<keyword evidence="1 2" id="KW-0238">DNA-binding</keyword>
<dbReference type="InterPro" id="IPR050624">
    <property type="entry name" value="HTH-type_Tx_Regulator"/>
</dbReference>
<evidence type="ECO:0000256" key="1">
    <source>
        <dbReference type="ARBA" id="ARBA00023125"/>
    </source>
</evidence>
<dbReference type="InterPro" id="IPR009057">
    <property type="entry name" value="Homeodomain-like_sf"/>
</dbReference>
<comment type="caution">
    <text evidence="4">The sequence shown here is derived from an EMBL/GenBank/DDBJ whole genome shotgun (WGS) entry which is preliminary data.</text>
</comment>
<dbReference type="InterPro" id="IPR036271">
    <property type="entry name" value="Tet_transcr_reg_TetR-rel_C_sf"/>
</dbReference>
<name>A0A841SZA6_9BACL</name>
<dbReference type="Gene3D" id="1.10.357.10">
    <property type="entry name" value="Tetracycline Repressor, domain 2"/>
    <property type="match status" value="1"/>
</dbReference>
<dbReference type="AlphaFoldDB" id="A0A841SZA6"/>
<dbReference type="GO" id="GO:0003677">
    <property type="term" value="F:DNA binding"/>
    <property type="evidence" value="ECO:0007669"/>
    <property type="project" value="UniProtKB-UniRule"/>
</dbReference>
<evidence type="ECO:0000313" key="4">
    <source>
        <dbReference type="EMBL" id="MBB6637523.1"/>
    </source>
</evidence>
<dbReference type="PROSITE" id="PS50977">
    <property type="entry name" value="HTH_TETR_2"/>
    <property type="match status" value="1"/>
</dbReference>
<dbReference type="PRINTS" id="PR00455">
    <property type="entry name" value="HTHTETR"/>
</dbReference>
<evidence type="ECO:0000256" key="2">
    <source>
        <dbReference type="PROSITE-ProRule" id="PRU00335"/>
    </source>
</evidence>
<dbReference type="EMBL" id="JACJVQ010000023">
    <property type="protein sequence ID" value="MBB6637523.1"/>
    <property type="molecule type" value="Genomic_DNA"/>
</dbReference>
<dbReference type="Proteomes" id="UP000535838">
    <property type="component" value="Unassembled WGS sequence"/>
</dbReference>
<sequence>MAREEANSKKSEERRNELLGIALERFAKYGYHNTKISDIVQQAGVAQGTFYWHFKSKEAIALEIIDNGKREIAKVIEQGYRSHSGTVQDMVTASESLLASLFRFASQNRYLMELLLVGTGTDDNIRYKVHETRIEMEKAFQRNIERAMELNMLPQGIDSYIRASLLVSLIEGIIARWLFGPTVPESPLTSKTAEQLAAETARFEFFGLLGI</sequence>
<proteinExistence type="predicted"/>
<organism evidence="4 5">
    <name type="scientific">Cohnella thailandensis</name>
    <dbReference type="NCBI Taxonomy" id="557557"/>
    <lineage>
        <taxon>Bacteria</taxon>
        <taxon>Bacillati</taxon>
        <taxon>Bacillota</taxon>
        <taxon>Bacilli</taxon>
        <taxon>Bacillales</taxon>
        <taxon>Paenibacillaceae</taxon>
        <taxon>Cohnella</taxon>
    </lineage>
</organism>
<dbReference type="SUPFAM" id="SSF46689">
    <property type="entry name" value="Homeodomain-like"/>
    <property type="match status" value="1"/>
</dbReference>
<dbReference type="Pfam" id="PF00440">
    <property type="entry name" value="TetR_N"/>
    <property type="match status" value="1"/>
</dbReference>
<dbReference type="PANTHER" id="PTHR43479:SF11">
    <property type="entry name" value="ACREF_ENVCD OPERON REPRESSOR-RELATED"/>
    <property type="match status" value="1"/>
</dbReference>
<dbReference type="InterPro" id="IPR001647">
    <property type="entry name" value="HTH_TetR"/>
</dbReference>
<gene>
    <name evidence="4" type="ORF">H7B67_25620</name>
</gene>
<accession>A0A841SZA6</accession>
<evidence type="ECO:0000313" key="5">
    <source>
        <dbReference type="Proteomes" id="UP000535838"/>
    </source>
</evidence>
<feature type="domain" description="HTH tetR-type" evidence="3">
    <location>
        <begin position="12"/>
        <end position="72"/>
    </location>
</feature>
<feature type="DNA-binding region" description="H-T-H motif" evidence="2">
    <location>
        <begin position="35"/>
        <end position="54"/>
    </location>
</feature>
<evidence type="ECO:0000259" key="3">
    <source>
        <dbReference type="PROSITE" id="PS50977"/>
    </source>
</evidence>
<keyword evidence="5" id="KW-1185">Reference proteome</keyword>
<dbReference type="PANTHER" id="PTHR43479">
    <property type="entry name" value="ACREF/ENVCD OPERON REPRESSOR-RELATED"/>
    <property type="match status" value="1"/>
</dbReference>
<protein>
    <submittedName>
        <fullName evidence="4">TetR/AcrR family transcriptional regulator</fullName>
    </submittedName>
</protein>
<dbReference type="SUPFAM" id="SSF48498">
    <property type="entry name" value="Tetracyclin repressor-like, C-terminal domain"/>
    <property type="match status" value="1"/>
</dbReference>